<dbReference type="HOGENOM" id="CLU_018398_3_1_4"/>
<dbReference type="GO" id="GO:0032259">
    <property type="term" value="P:methylation"/>
    <property type="evidence" value="ECO:0007669"/>
    <property type="project" value="UniProtKB-KW"/>
</dbReference>
<dbReference type="FunFam" id="3.40.50.150:FF:000053">
    <property type="entry name" value="Release factor glutamine methyltransferase"/>
    <property type="match status" value="1"/>
</dbReference>
<dbReference type="eggNOG" id="COG2890">
    <property type="taxonomic scope" value="Bacteria"/>
</dbReference>
<dbReference type="Pfam" id="PF17827">
    <property type="entry name" value="PrmC_N"/>
    <property type="match status" value="1"/>
</dbReference>
<feature type="domain" description="Methyltransferase small" evidence="6">
    <location>
        <begin position="103"/>
        <end position="196"/>
    </location>
</feature>
<proteinExistence type="inferred from homology"/>
<dbReference type="InterPro" id="IPR004556">
    <property type="entry name" value="HemK-like"/>
</dbReference>
<dbReference type="Gene3D" id="1.10.8.10">
    <property type="entry name" value="DNA helicase RuvA subunit, C-terminal domain"/>
    <property type="match status" value="1"/>
</dbReference>
<comment type="catalytic activity">
    <reaction evidence="4 5">
        <text>L-glutaminyl-[peptide chain release factor] + S-adenosyl-L-methionine = N(5)-methyl-L-glutaminyl-[peptide chain release factor] + S-adenosyl-L-homocysteine + H(+)</text>
        <dbReference type="Rhea" id="RHEA:42896"/>
        <dbReference type="Rhea" id="RHEA-COMP:10271"/>
        <dbReference type="Rhea" id="RHEA-COMP:10272"/>
        <dbReference type="ChEBI" id="CHEBI:15378"/>
        <dbReference type="ChEBI" id="CHEBI:30011"/>
        <dbReference type="ChEBI" id="CHEBI:57856"/>
        <dbReference type="ChEBI" id="CHEBI:59789"/>
        <dbReference type="ChEBI" id="CHEBI:61891"/>
        <dbReference type="EC" id="2.1.1.297"/>
    </reaction>
</comment>
<evidence type="ECO:0000256" key="3">
    <source>
        <dbReference type="ARBA" id="ARBA00022691"/>
    </source>
</evidence>
<dbReference type="NCBIfam" id="TIGR03534">
    <property type="entry name" value="RF_mod_PrmC"/>
    <property type="match status" value="1"/>
</dbReference>
<dbReference type="InterPro" id="IPR040758">
    <property type="entry name" value="PrmC_N"/>
</dbReference>
<comment type="function">
    <text evidence="5">Methylates the class 1 translation termination release factors RF1/PrfA and RF2/PrfB on the glutamine residue of the universally conserved GGQ motif.</text>
</comment>
<evidence type="ECO:0000313" key="8">
    <source>
        <dbReference type="EMBL" id="ABM93484.1"/>
    </source>
</evidence>
<dbReference type="EC" id="2.1.1.297" evidence="5"/>
<dbReference type="Proteomes" id="UP000000366">
    <property type="component" value="Chromosome"/>
</dbReference>
<evidence type="ECO:0000259" key="7">
    <source>
        <dbReference type="Pfam" id="PF17827"/>
    </source>
</evidence>
<protein>
    <recommendedName>
        <fullName evidence="5">Release factor glutamine methyltransferase</fullName>
        <shortName evidence="5">RF MTase</shortName>
        <ecNumber evidence="5">2.1.1.297</ecNumber>
    </recommendedName>
    <alternativeName>
        <fullName evidence="5">N5-glutamine methyltransferase PrmC</fullName>
    </alternativeName>
    <alternativeName>
        <fullName evidence="5">Protein-(glutamine-N5) MTase PrmC</fullName>
    </alternativeName>
    <alternativeName>
        <fullName evidence="5">Protein-glutamine N-methyltransferase PrmC</fullName>
    </alternativeName>
</protein>
<dbReference type="STRING" id="420662.Mpe_A0522"/>
<evidence type="ECO:0000256" key="5">
    <source>
        <dbReference type="HAMAP-Rule" id="MF_02126"/>
    </source>
</evidence>
<dbReference type="PANTHER" id="PTHR18895:SF74">
    <property type="entry name" value="MTRF1L RELEASE FACTOR GLUTAMINE METHYLTRANSFERASE"/>
    <property type="match status" value="1"/>
</dbReference>
<dbReference type="GO" id="GO:0003676">
    <property type="term" value="F:nucleic acid binding"/>
    <property type="evidence" value="ECO:0007669"/>
    <property type="project" value="InterPro"/>
</dbReference>
<dbReference type="KEGG" id="mpt:Mpe_A0522"/>
<name>A2SD45_METPP</name>
<dbReference type="HAMAP" id="MF_02126">
    <property type="entry name" value="RF_methyltr_PrmC"/>
    <property type="match status" value="1"/>
</dbReference>
<dbReference type="InterPro" id="IPR029063">
    <property type="entry name" value="SAM-dependent_MTases_sf"/>
</dbReference>
<dbReference type="InterPro" id="IPR002052">
    <property type="entry name" value="DNA_methylase_N6_adenine_CS"/>
</dbReference>
<dbReference type="NCBIfam" id="TIGR00536">
    <property type="entry name" value="hemK_fam"/>
    <property type="match status" value="1"/>
</dbReference>
<evidence type="ECO:0000256" key="2">
    <source>
        <dbReference type="ARBA" id="ARBA00022679"/>
    </source>
</evidence>
<evidence type="ECO:0000256" key="4">
    <source>
        <dbReference type="ARBA" id="ARBA00048391"/>
    </source>
</evidence>
<reference evidence="8 9" key="1">
    <citation type="journal article" date="2007" name="J. Bacteriol.">
        <title>Whole-genome analysis of the methyl tert-butyl ether-degrading beta-proteobacterium Methylibium petroleiphilum PM1.</title>
        <authorList>
            <person name="Kane S.R."/>
            <person name="Chakicherla A.Y."/>
            <person name="Chain P.S.G."/>
            <person name="Schmidt R."/>
            <person name="Shin M.W."/>
            <person name="Legler T.C."/>
            <person name="Scow K.M."/>
            <person name="Larimer F.W."/>
            <person name="Lucas S.M."/>
            <person name="Richardson P.M."/>
            <person name="Hristova K.R."/>
        </authorList>
    </citation>
    <scope>NUCLEOTIDE SEQUENCE [LARGE SCALE GENOMIC DNA]</scope>
    <source>
        <strain evidence="9">ATCC BAA-1232 / LMG 22953 / PM1</strain>
    </source>
</reference>
<organism evidence="8 9">
    <name type="scientific">Methylibium petroleiphilum (strain ATCC BAA-1232 / LMG 22953 / PM1)</name>
    <dbReference type="NCBI Taxonomy" id="420662"/>
    <lineage>
        <taxon>Bacteria</taxon>
        <taxon>Pseudomonadati</taxon>
        <taxon>Pseudomonadota</taxon>
        <taxon>Betaproteobacteria</taxon>
        <taxon>Burkholderiales</taxon>
        <taxon>Sphaerotilaceae</taxon>
        <taxon>Methylibium</taxon>
    </lineage>
</organism>
<dbReference type="Pfam" id="PF05175">
    <property type="entry name" value="MTS"/>
    <property type="match status" value="1"/>
</dbReference>
<dbReference type="EMBL" id="CP000555">
    <property type="protein sequence ID" value="ABM93484.1"/>
    <property type="molecule type" value="Genomic_DNA"/>
</dbReference>
<feature type="binding site" evidence="5">
    <location>
        <begin position="118"/>
        <end position="122"/>
    </location>
    <ligand>
        <name>S-adenosyl-L-methionine</name>
        <dbReference type="ChEBI" id="CHEBI:59789"/>
    </ligand>
</feature>
<dbReference type="InterPro" id="IPR019874">
    <property type="entry name" value="RF_methyltr_PrmC"/>
</dbReference>
<dbReference type="Gene3D" id="3.40.50.150">
    <property type="entry name" value="Vaccinia Virus protein VP39"/>
    <property type="match status" value="1"/>
</dbReference>
<dbReference type="GO" id="GO:0102559">
    <property type="term" value="F:peptide chain release factor N(5)-glutamine methyltransferase activity"/>
    <property type="evidence" value="ECO:0007669"/>
    <property type="project" value="UniProtKB-EC"/>
</dbReference>
<accession>A2SD45</accession>
<feature type="binding site" evidence="5">
    <location>
        <position position="168"/>
    </location>
    <ligand>
        <name>S-adenosyl-L-methionine</name>
        <dbReference type="ChEBI" id="CHEBI:59789"/>
    </ligand>
</feature>
<evidence type="ECO:0000256" key="1">
    <source>
        <dbReference type="ARBA" id="ARBA00022603"/>
    </source>
</evidence>
<feature type="binding site" evidence="5">
    <location>
        <position position="141"/>
    </location>
    <ligand>
        <name>S-adenosyl-L-methionine</name>
        <dbReference type="ChEBI" id="CHEBI:59789"/>
    </ligand>
</feature>
<keyword evidence="1 5" id="KW-0489">Methyltransferase</keyword>
<dbReference type="PANTHER" id="PTHR18895">
    <property type="entry name" value="HEMK METHYLTRANSFERASE"/>
    <property type="match status" value="1"/>
</dbReference>
<dbReference type="InterPro" id="IPR050320">
    <property type="entry name" value="N5-glutamine_MTase"/>
</dbReference>
<sequence length="275" mass="29215">MPPPDSVAAALLAARERGIDRLDAQCLLSAVLARPRSWLLAHADEALDPQAARHYDALLARRAAGEPLAYVLGEKEFFGLRLEVTPDVLIPRADTETLVEWALELLPCNVETAVADLGTGSGAIALALAARRPTCRVTAVDASSDALAVAERNGGRLGLAVEWRLSDWFSALEGRRFALIVSNPPYIADGDCHLDALTHEPQRALTSGPDGLAAIRHIVASAASFLTAGGWLLIEHGYDQAEAVQALLGVAGFEHIATRHDLGGQPRCSGGRCRD</sequence>
<keyword evidence="9" id="KW-1185">Reference proteome</keyword>
<dbReference type="PROSITE" id="PS00092">
    <property type="entry name" value="N6_MTASE"/>
    <property type="match status" value="1"/>
</dbReference>
<gene>
    <name evidence="5" type="primary">prmC</name>
    <name evidence="8" type="ordered locus">Mpe_A0522</name>
</gene>
<dbReference type="InterPro" id="IPR007848">
    <property type="entry name" value="Small_mtfrase_dom"/>
</dbReference>
<evidence type="ECO:0000259" key="6">
    <source>
        <dbReference type="Pfam" id="PF05175"/>
    </source>
</evidence>
<feature type="domain" description="Release factor glutamine methyltransferase N-terminal" evidence="7">
    <location>
        <begin position="8"/>
        <end position="73"/>
    </location>
</feature>
<dbReference type="SUPFAM" id="SSF53335">
    <property type="entry name" value="S-adenosyl-L-methionine-dependent methyltransferases"/>
    <property type="match status" value="1"/>
</dbReference>
<comment type="similarity">
    <text evidence="5">Belongs to the protein N5-glutamine methyltransferase family. PrmC subfamily.</text>
</comment>
<evidence type="ECO:0000313" key="9">
    <source>
        <dbReference type="Proteomes" id="UP000000366"/>
    </source>
</evidence>
<dbReference type="AlphaFoldDB" id="A2SD45"/>
<feature type="binding site" evidence="5">
    <location>
        <begin position="183"/>
        <end position="186"/>
    </location>
    <ligand>
        <name>substrate</name>
    </ligand>
</feature>
<feature type="binding site" evidence="5">
    <location>
        <position position="183"/>
    </location>
    <ligand>
        <name>S-adenosyl-L-methionine</name>
        <dbReference type="ChEBI" id="CHEBI:59789"/>
    </ligand>
</feature>
<keyword evidence="3 5" id="KW-0949">S-adenosyl-L-methionine</keyword>
<keyword evidence="2 5" id="KW-0808">Transferase</keyword>
<dbReference type="CDD" id="cd02440">
    <property type="entry name" value="AdoMet_MTases"/>
    <property type="match status" value="1"/>
</dbReference>